<keyword evidence="1" id="KW-0175">Coiled coil</keyword>
<dbReference type="EMBL" id="VEPZ02001398">
    <property type="protein sequence ID" value="KAE8675586.1"/>
    <property type="molecule type" value="Genomic_DNA"/>
</dbReference>
<sequence length="246" mass="27413">MLPLVFKTYECIKALETYNYDGCIDRTSGLHGLGAAIGRSLDDLFLVISLESLRPCAGFLGFAVNMIHLDNSSLFHVTAAGNGLRETLFYNLFSRLQVYRTRAEMVLARPFIGFGVDDRSGKGDFLCEGAVSLDGGIIRSPGVFSLGSREVVDVRFLKTSATLEMSQKYIETEKQIKEMRCEKEKLEEDMKRALALLKDAKSNFEIKKQDFVKFLALSSLYATQHTSSFLTHNITFLAASASCSKR</sequence>
<dbReference type="Proteomes" id="UP000436088">
    <property type="component" value="Unassembled WGS sequence"/>
</dbReference>
<evidence type="ECO:0000313" key="3">
    <source>
        <dbReference type="Proteomes" id="UP000436088"/>
    </source>
</evidence>
<evidence type="ECO:0000256" key="1">
    <source>
        <dbReference type="SAM" id="Coils"/>
    </source>
</evidence>
<dbReference type="PANTHER" id="PTHR33566:SF6">
    <property type="entry name" value="PROTEIN DEFECTIVE IN MERISTEM SILENCING 3"/>
    <property type="match status" value="1"/>
</dbReference>
<feature type="coiled-coil region" evidence="1">
    <location>
        <begin position="169"/>
        <end position="203"/>
    </location>
</feature>
<accession>A0A6A2YC28</accession>
<evidence type="ECO:0000313" key="2">
    <source>
        <dbReference type="EMBL" id="KAE8675586.1"/>
    </source>
</evidence>
<gene>
    <name evidence="2" type="ORF">F3Y22_tig00111659pilonHSYRG00132</name>
</gene>
<dbReference type="AlphaFoldDB" id="A0A6A2YC28"/>
<organism evidence="2 3">
    <name type="scientific">Hibiscus syriacus</name>
    <name type="common">Rose of Sharon</name>
    <dbReference type="NCBI Taxonomy" id="106335"/>
    <lineage>
        <taxon>Eukaryota</taxon>
        <taxon>Viridiplantae</taxon>
        <taxon>Streptophyta</taxon>
        <taxon>Embryophyta</taxon>
        <taxon>Tracheophyta</taxon>
        <taxon>Spermatophyta</taxon>
        <taxon>Magnoliopsida</taxon>
        <taxon>eudicotyledons</taxon>
        <taxon>Gunneridae</taxon>
        <taxon>Pentapetalae</taxon>
        <taxon>rosids</taxon>
        <taxon>malvids</taxon>
        <taxon>Malvales</taxon>
        <taxon>Malvaceae</taxon>
        <taxon>Malvoideae</taxon>
        <taxon>Hibiscus</taxon>
    </lineage>
</organism>
<dbReference type="PANTHER" id="PTHR33566">
    <property type="entry name" value="EN/SPM-LIKE TRANSPOSON-RELATED"/>
    <property type="match status" value="1"/>
</dbReference>
<comment type="caution">
    <text evidence="2">The sequence shown here is derived from an EMBL/GenBank/DDBJ whole genome shotgun (WGS) entry which is preliminary data.</text>
</comment>
<protein>
    <recommendedName>
        <fullName evidence="4">Protein DEFECTIVE IN MERISTEM SILENCING 3</fullName>
    </recommendedName>
</protein>
<reference evidence="2" key="1">
    <citation type="submission" date="2019-09" db="EMBL/GenBank/DDBJ databases">
        <title>Draft genome information of white flower Hibiscus syriacus.</title>
        <authorList>
            <person name="Kim Y.-M."/>
        </authorList>
    </citation>
    <scope>NUCLEOTIDE SEQUENCE [LARGE SCALE GENOMIC DNA]</scope>
    <source>
        <strain evidence="2">YM2019G1</strain>
    </source>
</reference>
<proteinExistence type="predicted"/>
<keyword evidence="3" id="KW-1185">Reference proteome</keyword>
<name>A0A6A2YC28_HIBSY</name>
<evidence type="ECO:0008006" key="4">
    <source>
        <dbReference type="Google" id="ProtNLM"/>
    </source>
</evidence>